<comment type="caution">
    <text evidence="4">The sequence shown here is derived from an EMBL/GenBank/DDBJ whole genome shotgun (WGS) entry which is preliminary data.</text>
</comment>
<dbReference type="CDD" id="cd00067">
    <property type="entry name" value="GAL4"/>
    <property type="match status" value="1"/>
</dbReference>
<reference evidence="4 5" key="1">
    <citation type="submission" date="2024-06" db="EMBL/GenBank/DDBJ databases">
        <title>Complete genome of Phlyctema vagabunda strain 19-DSS-EL-015.</title>
        <authorList>
            <person name="Fiorenzani C."/>
        </authorList>
    </citation>
    <scope>NUCLEOTIDE SEQUENCE [LARGE SCALE GENOMIC DNA]</scope>
    <source>
        <strain evidence="4 5">19-DSS-EL-015</strain>
    </source>
</reference>
<dbReference type="Proteomes" id="UP001629113">
    <property type="component" value="Unassembled WGS sequence"/>
</dbReference>
<dbReference type="InterPro" id="IPR053157">
    <property type="entry name" value="Sterol_Uptake_Regulator"/>
</dbReference>
<dbReference type="SUPFAM" id="SSF57701">
    <property type="entry name" value="Zn2/Cys6 DNA-binding domain"/>
    <property type="match status" value="1"/>
</dbReference>
<evidence type="ECO:0000256" key="1">
    <source>
        <dbReference type="ARBA" id="ARBA00023242"/>
    </source>
</evidence>
<dbReference type="PANTHER" id="PTHR47784">
    <property type="entry name" value="STEROL UPTAKE CONTROL PROTEIN 2"/>
    <property type="match status" value="1"/>
</dbReference>
<proteinExistence type="predicted"/>
<keyword evidence="5" id="KW-1185">Reference proteome</keyword>
<feature type="compositionally biased region" description="Low complexity" evidence="2">
    <location>
        <begin position="60"/>
        <end position="70"/>
    </location>
</feature>
<accession>A0ABR4P210</accession>
<dbReference type="SMART" id="SM00066">
    <property type="entry name" value="GAL4"/>
    <property type="match status" value="1"/>
</dbReference>
<gene>
    <name evidence="4" type="ORF">PVAG01_11338</name>
</gene>
<evidence type="ECO:0000256" key="2">
    <source>
        <dbReference type="SAM" id="MobiDB-lite"/>
    </source>
</evidence>
<name>A0ABR4P210_9HELO</name>
<dbReference type="InterPro" id="IPR036864">
    <property type="entry name" value="Zn2-C6_fun-type_DNA-bd_sf"/>
</dbReference>
<protein>
    <submittedName>
        <fullName evidence="4">C6 transcription factor</fullName>
    </submittedName>
</protein>
<feature type="domain" description="Zn(2)-C6 fungal-type" evidence="3">
    <location>
        <begin position="14"/>
        <end position="44"/>
    </location>
</feature>
<keyword evidence="1" id="KW-0539">Nucleus</keyword>
<dbReference type="Gene3D" id="4.10.240.10">
    <property type="entry name" value="Zn(2)-C6 fungal-type DNA-binding domain"/>
    <property type="match status" value="1"/>
</dbReference>
<dbReference type="Pfam" id="PF00172">
    <property type="entry name" value="Zn_clus"/>
    <property type="match status" value="1"/>
</dbReference>
<dbReference type="InterPro" id="IPR021858">
    <property type="entry name" value="Fun_TF"/>
</dbReference>
<dbReference type="PROSITE" id="PS50048">
    <property type="entry name" value="ZN2_CY6_FUNGAL_2"/>
    <property type="match status" value="1"/>
</dbReference>
<dbReference type="PANTHER" id="PTHR47784:SF10">
    <property type="entry name" value="TRANSCRIPTION FACTOR, PUTATIVE (AFU_ORTHOLOGUE AFUA_6G14150)-RELATED"/>
    <property type="match status" value="1"/>
</dbReference>
<dbReference type="InterPro" id="IPR001138">
    <property type="entry name" value="Zn2Cys6_DnaBD"/>
</dbReference>
<evidence type="ECO:0000259" key="3">
    <source>
        <dbReference type="PROSITE" id="PS50048"/>
    </source>
</evidence>
<dbReference type="EMBL" id="JBFCZG010000011">
    <property type="protein sequence ID" value="KAL3417338.1"/>
    <property type="molecule type" value="Genomic_DNA"/>
</dbReference>
<organism evidence="4 5">
    <name type="scientific">Phlyctema vagabunda</name>
    <dbReference type="NCBI Taxonomy" id="108571"/>
    <lineage>
        <taxon>Eukaryota</taxon>
        <taxon>Fungi</taxon>
        <taxon>Dikarya</taxon>
        <taxon>Ascomycota</taxon>
        <taxon>Pezizomycotina</taxon>
        <taxon>Leotiomycetes</taxon>
        <taxon>Helotiales</taxon>
        <taxon>Dermateaceae</taxon>
        <taxon>Phlyctema</taxon>
    </lineage>
</organism>
<dbReference type="PROSITE" id="PS00463">
    <property type="entry name" value="ZN2_CY6_FUNGAL_1"/>
    <property type="match status" value="1"/>
</dbReference>
<evidence type="ECO:0000313" key="4">
    <source>
        <dbReference type="EMBL" id="KAL3417338.1"/>
    </source>
</evidence>
<feature type="region of interest" description="Disordered" evidence="2">
    <location>
        <begin position="54"/>
        <end position="74"/>
    </location>
</feature>
<evidence type="ECO:0000313" key="5">
    <source>
        <dbReference type="Proteomes" id="UP001629113"/>
    </source>
</evidence>
<dbReference type="Pfam" id="PF11951">
    <property type="entry name" value="Fungal_trans_2"/>
    <property type="match status" value="1"/>
</dbReference>
<sequence length="394" mass="43753">MAPPRRSHTKSRNGCLQCKRRRVKCDEIGPPCTNCATRGTRCEYIAPPAQLASRLAPNTSSQSPSSVSSQTEAMEIVSDAPEPVKNSMLPKPDTTTCRPPLSTAARFKELELMHRWCMSSCRGFVAEYADLFQGYVVQEGLKHEFLMESILAISALHIASEMSDAKSAEPYINTALHYQTRAVPALRMALLQISPSNCDAIFAASILTMVCTIVSPLIPSTDSSKTSPTESLSLLYDFIKGIVTIVDISRPWLSQGPLKDMLDEKKASGTAVTELEAPAKRLKDLNDSVTIENRSVHQVYDNAIRRLNECFTNEHVVFPWLVMVGEEFMRELRKREPMALLIFMHWGVSLDQVNDIWWAKYSGKKLVEELSGSVLGNGAGWDEATNWAKARVGL</sequence>